<dbReference type="EMBL" id="JARQTW010000021">
    <property type="protein sequence ID" value="MDG2950934.1"/>
    <property type="molecule type" value="Genomic_DNA"/>
</dbReference>
<evidence type="ECO:0000313" key="1">
    <source>
        <dbReference type="EMBL" id="MDG2950934.1"/>
    </source>
</evidence>
<accession>A0AAW6QBF1</accession>
<proteinExistence type="predicted"/>
<name>A0AAW6QBF1_9PAST</name>
<gene>
    <name evidence="1" type="ORF">P7M15_10510</name>
</gene>
<protein>
    <recommendedName>
        <fullName evidence="3">Ribosomal protein S7</fullName>
    </recommendedName>
</protein>
<dbReference type="AlphaFoldDB" id="A0AAW6QBF1"/>
<dbReference type="RefSeq" id="WP_317477811.1">
    <property type="nucleotide sequence ID" value="NZ_JARQTW010000021.1"/>
</dbReference>
<evidence type="ECO:0008006" key="3">
    <source>
        <dbReference type="Google" id="ProtNLM"/>
    </source>
</evidence>
<dbReference type="Proteomes" id="UP001214976">
    <property type="component" value="Unassembled WGS sequence"/>
</dbReference>
<evidence type="ECO:0000313" key="2">
    <source>
        <dbReference type="Proteomes" id="UP001214976"/>
    </source>
</evidence>
<organism evidence="1 2">
    <name type="scientific">Exercitatus varius</name>
    <dbReference type="NCBI Taxonomy" id="67857"/>
    <lineage>
        <taxon>Bacteria</taxon>
        <taxon>Pseudomonadati</taxon>
        <taxon>Pseudomonadota</taxon>
        <taxon>Gammaproteobacteria</taxon>
        <taxon>Pasteurellales</taxon>
        <taxon>Pasteurellaceae</taxon>
        <taxon>Exercitatus</taxon>
    </lineage>
</organism>
<comment type="caution">
    <text evidence="1">The sequence shown here is derived from an EMBL/GenBank/DDBJ whole genome shotgun (WGS) entry which is preliminary data.</text>
</comment>
<sequence length="170" mass="20064">MLGGKIRRAGEDNVQFFHKYIFIEFRPMGDLLFLCLHKAKVSKKKVHPDFGAVLRLVEIFLRKISKLATLKQTYFPKNFKSLRHLRRGPDERRIVIKVRLIFLIFLNIRAYSTSPFCRLKIVKFVENLVCLSVASLQDFRKANFTIFREQGKTGAPFFAYFLWRSKESKN</sequence>
<reference evidence="1" key="1">
    <citation type="submission" date="2023-03" db="EMBL/GenBank/DDBJ databases">
        <title>Classification of Bisgaard taxon 6 and taxon 10 as Exercitatus varius gen. nov., spec. nov.</title>
        <authorList>
            <person name="Christensen H."/>
        </authorList>
    </citation>
    <scope>NUCLEOTIDE SEQUENCE</scope>
    <source>
        <strain evidence="1">86116</strain>
    </source>
</reference>